<accession>A0A0G4EWB9</accession>
<dbReference type="Proteomes" id="UP000041254">
    <property type="component" value="Unassembled WGS sequence"/>
</dbReference>
<feature type="compositionally biased region" description="Low complexity" evidence="1">
    <location>
        <begin position="398"/>
        <end position="417"/>
    </location>
</feature>
<dbReference type="InParanoid" id="A0A0G4EWB9"/>
<name>A0A0G4EWB9_VITBC</name>
<proteinExistence type="predicted"/>
<organism evidence="2 3">
    <name type="scientific">Vitrella brassicaformis (strain CCMP3155)</name>
    <dbReference type="NCBI Taxonomy" id="1169540"/>
    <lineage>
        <taxon>Eukaryota</taxon>
        <taxon>Sar</taxon>
        <taxon>Alveolata</taxon>
        <taxon>Colpodellida</taxon>
        <taxon>Vitrellaceae</taxon>
        <taxon>Vitrella</taxon>
    </lineage>
</organism>
<evidence type="ECO:0000313" key="3">
    <source>
        <dbReference type="Proteomes" id="UP000041254"/>
    </source>
</evidence>
<dbReference type="VEuPathDB" id="CryptoDB:Vbra_8377"/>
<dbReference type="AlphaFoldDB" id="A0A0G4EWB9"/>
<gene>
    <name evidence="2" type="ORF">Vbra_8377</name>
</gene>
<feature type="region of interest" description="Disordered" evidence="1">
    <location>
        <begin position="101"/>
        <end position="169"/>
    </location>
</feature>
<evidence type="ECO:0000313" key="2">
    <source>
        <dbReference type="EMBL" id="CEM02645.1"/>
    </source>
</evidence>
<feature type="compositionally biased region" description="Basic and acidic residues" evidence="1">
    <location>
        <begin position="203"/>
        <end position="214"/>
    </location>
</feature>
<keyword evidence="3" id="KW-1185">Reference proteome</keyword>
<feature type="compositionally biased region" description="Low complexity" evidence="1">
    <location>
        <begin position="150"/>
        <end position="160"/>
    </location>
</feature>
<evidence type="ECO:0000256" key="1">
    <source>
        <dbReference type="SAM" id="MobiDB-lite"/>
    </source>
</evidence>
<feature type="compositionally biased region" description="Low complexity" evidence="1">
    <location>
        <begin position="350"/>
        <end position="363"/>
    </location>
</feature>
<feature type="region of interest" description="Disordered" evidence="1">
    <location>
        <begin position="182"/>
        <end position="437"/>
    </location>
</feature>
<dbReference type="EMBL" id="CDMY01000332">
    <property type="protein sequence ID" value="CEM02645.1"/>
    <property type="molecule type" value="Genomic_DNA"/>
</dbReference>
<protein>
    <submittedName>
        <fullName evidence="2">Uncharacterized protein</fullName>
    </submittedName>
</protein>
<reference evidence="2 3" key="1">
    <citation type="submission" date="2014-11" db="EMBL/GenBank/DDBJ databases">
        <authorList>
            <person name="Zhu J."/>
            <person name="Qi W."/>
            <person name="Song R."/>
        </authorList>
    </citation>
    <scope>NUCLEOTIDE SEQUENCE [LARGE SCALE GENOMIC DNA]</scope>
</reference>
<sequence length="437" mass="45137">MLIAEQAFKAEGSLSIKRTFLSVSCETAEVASLRRCLSVPCMPSADDRVLMSCSHKPHLLGEGEGEGEHKEDSQTRVELALRLPCQESDCVVMYGCAKPPTALPDSPSTTATPARCVPLQPESPHSLDSTCSEVRGRGARLASSVQNTMDGASSDVSSVSAGGGGPEDKTVARTWADIVKTQPKAAAAQANAHAHGHGIVGGSRERDRDRERKAPNPLGISALQGTTVSPPPPPPSPVKSTLAVPDTTAKEEGGAVLSPGNEGEGATPFPHSPACDTCIPTPEGHPPTPPVCGKGKANQAVKNTQQQQQQQEQEQETAANTAGGHLGEGDKGGGTDGGRAFEGCPGGDIQQQQQQQNPQQQRQGEPHNADEAPPAPAKRTWADIVKKPKPTPMVARLGANGNSSGSGAAAAAASGAATEGHLQQQQRGKKEARRGGT</sequence>